<name>A0A381FG71_9FLAO</name>
<protein>
    <recommendedName>
        <fullName evidence="4">Hemin receptor</fullName>
    </recommendedName>
</protein>
<evidence type="ECO:0000313" key="2">
    <source>
        <dbReference type="EMBL" id="SUX45517.1"/>
    </source>
</evidence>
<evidence type="ECO:0000313" key="3">
    <source>
        <dbReference type="Proteomes" id="UP000254282"/>
    </source>
</evidence>
<dbReference type="STRING" id="254.SAMN05421682_1225"/>
<dbReference type="Proteomes" id="UP000254282">
    <property type="component" value="Unassembled WGS sequence"/>
</dbReference>
<evidence type="ECO:0008006" key="4">
    <source>
        <dbReference type="Google" id="ProtNLM"/>
    </source>
</evidence>
<dbReference type="AlphaFoldDB" id="A0A381FG71"/>
<dbReference type="EMBL" id="UFVR01000004">
    <property type="protein sequence ID" value="SUX45517.1"/>
    <property type="molecule type" value="Genomic_DNA"/>
</dbReference>
<proteinExistence type="predicted"/>
<dbReference type="RefSeq" id="WP_115619705.1">
    <property type="nucleotide sequence ID" value="NZ_UFVR01000004.1"/>
</dbReference>
<feature type="chain" id="PRO_5016896045" description="Hemin receptor" evidence="1">
    <location>
        <begin position="20"/>
        <end position="481"/>
    </location>
</feature>
<reference evidence="2 3" key="1">
    <citation type="submission" date="2018-06" db="EMBL/GenBank/DDBJ databases">
        <authorList>
            <consortium name="Pathogen Informatics"/>
            <person name="Doyle S."/>
        </authorList>
    </citation>
    <scope>NUCLEOTIDE SEQUENCE [LARGE SCALE GENOMIC DNA]</scope>
    <source>
        <strain evidence="2 3">NCTC13532</strain>
    </source>
</reference>
<keyword evidence="1" id="KW-0732">Signal</keyword>
<sequence>MLKKSLVLIGVTAAFYLQAQDISVIRNSIDVYSNTPMTGSSKFNAMAGSNGALGGDATSLLTNPAGLGVAIAGDVSATLSITGNKNTSTLAGSSVNYNITKGNIGNAGGVATFQLMTESPWKFINLGASISTQPLENYVETAGNTNISIPKNLVDGSGNAVVGNLAYLGHAYNRYGTQTKFNLGVGANYNNSLYLGASINMHYVDLEQYDSANFGLDLDNTIYSFDKQYTPFSEKSNGFSATLGVIGKITNQLRLGASIESPTWWSMDRIYSDYYTGTDGLIYFDNFIEDRSFRSPMKATLSGAFVPTKNFAINVDYTLGLTKPKYKVQGDAESELNSFFGDSYKNLSEIRVGAEYRIKAFRLRGGYSYASSPFDAMTINSFSNSGVAGDNNYSDLILGARNTIGAGLGYDFGKFYVDAAYQNISSEYKNPFLSGNEVVRNGTVVSTGYYSGDFDVLTPTSAVSDVKNIRNNFFLTVGWKF</sequence>
<evidence type="ECO:0000256" key="1">
    <source>
        <dbReference type="SAM" id="SignalP"/>
    </source>
</evidence>
<organism evidence="2 3">
    <name type="scientific">Chryseobacterium indoltheticum</name>
    <dbReference type="NCBI Taxonomy" id="254"/>
    <lineage>
        <taxon>Bacteria</taxon>
        <taxon>Pseudomonadati</taxon>
        <taxon>Bacteroidota</taxon>
        <taxon>Flavobacteriia</taxon>
        <taxon>Flavobacteriales</taxon>
        <taxon>Weeksellaceae</taxon>
        <taxon>Chryseobacterium group</taxon>
        <taxon>Chryseobacterium</taxon>
    </lineage>
</organism>
<dbReference type="SUPFAM" id="SSF56935">
    <property type="entry name" value="Porins"/>
    <property type="match status" value="1"/>
</dbReference>
<feature type="signal peptide" evidence="1">
    <location>
        <begin position="1"/>
        <end position="19"/>
    </location>
</feature>
<gene>
    <name evidence="2" type="ORF">NCTC13532_01308</name>
</gene>
<dbReference type="Gene3D" id="2.40.160.60">
    <property type="entry name" value="Outer membrane protein transport protein (OMPP1/FadL/TodX)"/>
    <property type="match status" value="1"/>
</dbReference>
<accession>A0A381FG71</accession>